<keyword evidence="3" id="KW-0282">Flagellum</keyword>
<dbReference type="OrthoDB" id="9783080at2"/>
<evidence type="ECO:0000259" key="2">
    <source>
        <dbReference type="Pfam" id="PF12945"/>
    </source>
</evidence>
<keyword evidence="4" id="KW-1185">Reference proteome</keyword>
<protein>
    <submittedName>
        <fullName evidence="3">Flagellar brake protein YcgR</fullName>
    </submittedName>
</protein>
<feature type="domain" description="Type III secretion system flagellar brake protein YcgR PilZN" evidence="2">
    <location>
        <begin position="7"/>
        <end position="86"/>
    </location>
</feature>
<organism evidence="3 4">
    <name type="scientific">Ruminiclostridium hungatei</name>
    <name type="common">Clostridium hungatei</name>
    <dbReference type="NCBI Taxonomy" id="48256"/>
    <lineage>
        <taxon>Bacteria</taxon>
        <taxon>Bacillati</taxon>
        <taxon>Bacillota</taxon>
        <taxon>Clostridia</taxon>
        <taxon>Eubacteriales</taxon>
        <taxon>Oscillospiraceae</taxon>
        <taxon>Ruminiclostridium</taxon>
    </lineage>
</organism>
<dbReference type="Proteomes" id="UP000191554">
    <property type="component" value="Unassembled WGS sequence"/>
</dbReference>
<comment type="caution">
    <text evidence="3">The sequence shown here is derived from an EMBL/GenBank/DDBJ whole genome shotgun (WGS) entry which is preliminary data.</text>
</comment>
<dbReference type="EMBL" id="MZGX01000024">
    <property type="protein sequence ID" value="OPX42852.1"/>
    <property type="molecule type" value="Genomic_DNA"/>
</dbReference>
<dbReference type="AlphaFoldDB" id="A0A1V4SG03"/>
<keyword evidence="3" id="KW-0966">Cell projection</keyword>
<keyword evidence="3" id="KW-0969">Cilium</keyword>
<dbReference type="STRING" id="48256.CLHUN_33360"/>
<reference evidence="3 4" key="1">
    <citation type="submission" date="2017-03" db="EMBL/GenBank/DDBJ databases">
        <title>Genome sequence of Clostridium hungatei DSM 14427.</title>
        <authorList>
            <person name="Poehlein A."/>
            <person name="Daniel R."/>
        </authorList>
    </citation>
    <scope>NUCLEOTIDE SEQUENCE [LARGE SCALE GENOMIC DNA]</scope>
    <source>
        <strain evidence="3 4">DSM 14427</strain>
    </source>
</reference>
<accession>A0A1V4SG03</accession>
<name>A0A1V4SG03_RUMHU</name>
<evidence type="ECO:0000259" key="1">
    <source>
        <dbReference type="Pfam" id="PF07238"/>
    </source>
</evidence>
<gene>
    <name evidence="3" type="primary">ycgR</name>
    <name evidence="3" type="ORF">CLHUN_33360</name>
</gene>
<feature type="domain" description="PilZ" evidence="1">
    <location>
        <begin position="105"/>
        <end position="222"/>
    </location>
</feature>
<proteinExistence type="predicted"/>
<dbReference type="Pfam" id="PF07238">
    <property type="entry name" value="PilZ"/>
    <property type="match status" value="1"/>
</dbReference>
<dbReference type="RefSeq" id="WP_080065771.1">
    <property type="nucleotide sequence ID" value="NZ_MZGX01000024.1"/>
</dbReference>
<sequence>MNAKDIKIGTKLEIEIPESYKKDDESTTSYVSQLVDVIDDNTISIASPMGEGRFKFLSRDSKIIIYYLNERHELLYFKGQVKGHKKNGALDIFDVTIISDFNKIQRRRFYRLDVVLNCQYKIIDQQFISTDKFEFEKLDETQLKPAYTKDISGSGFCMILEEALDPRTVLDISINLEDSAIIRVFAQVIRNVSEKNKRYEVGLHYIKISPRDSDILTRYIFEKQRQILKNTMQAKLK</sequence>
<dbReference type="Pfam" id="PF12945">
    <property type="entry name" value="PilZNR"/>
    <property type="match status" value="1"/>
</dbReference>
<evidence type="ECO:0000313" key="3">
    <source>
        <dbReference type="EMBL" id="OPX42852.1"/>
    </source>
</evidence>
<dbReference type="GO" id="GO:0035438">
    <property type="term" value="F:cyclic-di-GMP binding"/>
    <property type="evidence" value="ECO:0007669"/>
    <property type="project" value="InterPro"/>
</dbReference>
<dbReference type="InterPro" id="IPR009926">
    <property type="entry name" value="T3SS_YcgR_PilZN"/>
</dbReference>
<dbReference type="InterPro" id="IPR009875">
    <property type="entry name" value="PilZ_domain"/>
</dbReference>
<dbReference type="Gene3D" id="2.40.10.220">
    <property type="entry name" value="predicted glycosyltransferase like domains"/>
    <property type="match status" value="1"/>
</dbReference>
<evidence type="ECO:0000313" key="4">
    <source>
        <dbReference type="Proteomes" id="UP000191554"/>
    </source>
</evidence>